<dbReference type="GO" id="GO:0005737">
    <property type="term" value="C:cytoplasm"/>
    <property type="evidence" value="ECO:0007669"/>
    <property type="project" value="TreeGrafter"/>
</dbReference>
<dbReference type="SUPFAM" id="SSF56059">
    <property type="entry name" value="Glutathione synthetase ATP-binding domain-like"/>
    <property type="match status" value="1"/>
</dbReference>
<dbReference type="OrthoDB" id="336227at2"/>
<dbReference type="GO" id="GO:0016879">
    <property type="term" value="F:ligase activity, forming carbon-nitrogen bonds"/>
    <property type="evidence" value="ECO:0007669"/>
    <property type="project" value="TreeGrafter"/>
</dbReference>
<protein>
    <recommendedName>
        <fullName evidence="3">ATP-grasp domain-containing protein</fullName>
    </recommendedName>
</protein>
<dbReference type="Gene3D" id="3.30.470.20">
    <property type="entry name" value="ATP-grasp fold, B domain"/>
    <property type="match status" value="1"/>
</dbReference>
<evidence type="ECO:0000313" key="1">
    <source>
        <dbReference type="EMBL" id="EAY31624.1"/>
    </source>
</evidence>
<dbReference type="PANTHER" id="PTHR21621:SF0">
    <property type="entry name" value="BETA-CITRYLGLUTAMATE SYNTHASE B-RELATED"/>
    <property type="match status" value="1"/>
</dbReference>
<dbReference type="Pfam" id="PF14398">
    <property type="entry name" value="ATPgrasp_YheCD"/>
    <property type="match status" value="1"/>
</dbReference>
<name>A1ZD85_MICM2</name>
<evidence type="ECO:0000313" key="2">
    <source>
        <dbReference type="Proteomes" id="UP000004095"/>
    </source>
</evidence>
<dbReference type="InterPro" id="IPR026838">
    <property type="entry name" value="YheC/D"/>
</dbReference>
<dbReference type="RefSeq" id="WP_002693370.1">
    <property type="nucleotide sequence ID" value="NZ_AAWS01000002.1"/>
</dbReference>
<reference evidence="1 2" key="1">
    <citation type="submission" date="2007-01" db="EMBL/GenBank/DDBJ databases">
        <authorList>
            <person name="Haygood M."/>
            <person name="Podell S."/>
            <person name="Anderson C."/>
            <person name="Hopkinson B."/>
            <person name="Roe K."/>
            <person name="Barbeau K."/>
            <person name="Gaasterland T."/>
            <person name="Ferriera S."/>
            <person name="Johnson J."/>
            <person name="Kravitz S."/>
            <person name="Beeson K."/>
            <person name="Sutton G."/>
            <person name="Rogers Y.-H."/>
            <person name="Friedman R."/>
            <person name="Frazier M."/>
            <person name="Venter J.C."/>
        </authorList>
    </citation>
    <scope>NUCLEOTIDE SEQUENCE [LARGE SCALE GENOMIC DNA]</scope>
    <source>
        <strain evidence="1 2">ATCC 23134</strain>
    </source>
</reference>
<proteinExistence type="predicted"/>
<keyword evidence="2" id="KW-1185">Reference proteome</keyword>
<gene>
    <name evidence="1" type="ORF">M23134_05130</name>
</gene>
<dbReference type="EMBL" id="AAWS01000002">
    <property type="protein sequence ID" value="EAY31624.1"/>
    <property type="molecule type" value="Genomic_DNA"/>
</dbReference>
<dbReference type="Proteomes" id="UP000004095">
    <property type="component" value="Unassembled WGS sequence"/>
</dbReference>
<accession>A1ZD85</accession>
<dbReference type="PANTHER" id="PTHR21621">
    <property type="entry name" value="RIBOSOMAL PROTEIN S6 MODIFICATION PROTEIN"/>
    <property type="match status" value="1"/>
</dbReference>
<comment type="caution">
    <text evidence="1">The sequence shown here is derived from an EMBL/GenBank/DDBJ whole genome shotgun (WGS) entry which is preliminary data.</text>
</comment>
<sequence length="373" mass="42622">METIGVIARRLEDKPPFGKQTYFFEDMPLGDRSLPPVFFFSPLDWSPHQATIPGYTYAPAQGKWQPCVHPLPRYIYDRFWARTPQDLARVRALKAQVMAAGGNIQNPQALSDFARDKYQVFEFLKQQQLPTIDTLQLAPNQEEALAAFLDKYPMKKVFYIKANTGGQGRDIYILHRAAPGFSIEWGNKGHVFTQVSELHAFLVQHLAHQTFIVQPRAHTARVNGGSFDVRVLIQNYGNAQYHLGGMGVRVGARGGFMSNLSLGATAMSFDDLVRYFQRVYAQDLAHLREKMTELCLHAAHLLHQQYGDFVELGFDLLLTQDQQIQLLEINARPARWLFTMIANASDHHPAQQAEFRRIRRASTGKFMHFFKQQ</sequence>
<dbReference type="AlphaFoldDB" id="A1ZD85"/>
<evidence type="ECO:0008006" key="3">
    <source>
        <dbReference type="Google" id="ProtNLM"/>
    </source>
</evidence>
<organism evidence="1 2">
    <name type="scientific">Microscilla marina ATCC 23134</name>
    <dbReference type="NCBI Taxonomy" id="313606"/>
    <lineage>
        <taxon>Bacteria</taxon>
        <taxon>Pseudomonadati</taxon>
        <taxon>Bacteroidota</taxon>
        <taxon>Cytophagia</taxon>
        <taxon>Cytophagales</taxon>
        <taxon>Microscillaceae</taxon>
        <taxon>Microscilla</taxon>
    </lineage>
</organism>
<dbReference type="eggNOG" id="COG0189">
    <property type="taxonomic scope" value="Bacteria"/>
</dbReference>